<evidence type="ECO:0000313" key="3">
    <source>
        <dbReference type="Proteomes" id="UP000033607"/>
    </source>
</evidence>
<dbReference type="OrthoDB" id="468026at2"/>
<accession>A0A0F5YLT9</accession>
<protein>
    <submittedName>
        <fullName evidence="2">Uncharacterized protein</fullName>
    </submittedName>
</protein>
<feature type="transmembrane region" description="Helical" evidence="1">
    <location>
        <begin position="21"/>
        <end position="40"/>
    </location>
</feature>
<name>A0A0F5YLT9_9CYAN</name>
<dbReference type="EMBL" id="LATL02000253">
    <property type="protein sequence ID" value="KKD39894.1"/>
    <property type="molecule type" value="Genomic_DNA"/>
</dbReference>
<feature type="transmembrane region" description="Helical" evidence="1">
    <location>
        <begin position="79"/>
        <end position="99"/>
    </location>
</feature>
<dbReference type="PATRIC" id="fig|1637645.4.peg.5021"/>
<organism evidence="2 3">
    <name type="scientific">Limnoraphis robusta CS-951</name>
    <dbReference type="NCBI Taxonomy" id="1637645"/>
    <lineage>
        <taxon>Bacteria</taxon>
        <taxon>Bacillati</taxon>
        <taxon>Cyanobacteriota</taxon>
        <taxon>Cyanophyceae</taxon>
        <taxon>Oscillatoriophycideae</taxon>
        <taxon>Oscillatoriales</taxon>
        <taxon>Sirenicapillariaceae</taxon>
        <taxon>Limnoraphis</taxon>
    </lineage>
</organism>
<evidence type="ECO:0000313" key="2">
    <source>
        <dbReference type="EMBL" id="KKD39894.1"/>
    </source>
</evidence>
<dbReference type="AlphaFoldDB" id="A0A0F5YLT9"/>
<dbReference type="Proteomes" id="UP000033607">
    <property type="component" value="Unassembled WGS sequence"/>
</dbReference>
<sequence>MRLWRFWWQTLVLSTQYNPPQFVEVVMLMLAIILLGFWSLTGDLPYLVLCLSYVVGSSTSMLVRLAIAPQTRFHVTQVIAVVLILISLYTLIDLMLSVAQQF</sequence>
<reference evidence="2 3" key="1">
    <citation type="submission" date="2015-06" db="EMBL/GenBank/DDBJ databases">
        <title>Draft genome assembly of filamentous brackish cyanobacterium Limnoraphis robusta strain CS-951.</title>
        <authorList>
            <person name="Willis A."/>
            <person name="Parks M."/>
            <person name="Burford M.A."/>
        </authorList>
    </citation>
    <scope>NUCLEOTIDE SEQUENCE [LARGE SCALE GENOMIC DNA]</scope>
    <source>
        <strain evidence="2 3">CS-951</strain>
    </source>
</reference>
<keyword evidence="1" id="KW-0472">Membrane</keyword>
<keyword evidence="1" id="KW-1133">Transmembrane helix</keyword>
<keyword evidence="1" id="KW-0812">Transmembrane</keyword>
<feature type="transmembrane region" description="Helical" evidence="1">
    <location>
        <begin position="46"/>
        <end position="67"/>
    </location>
</feature>
<gene>
    <name evidence="2" type="ORF">WN50_00885</name>
</gene>
<evidence type="ECO:0000256" key="1">
    <source>
        <dbReference type="SAM" id="Phobius"/>
    </source>
</evidence>
<proteinExistence type="predicted"/>
<comment type="caution">
    <text evidence="2">The sequence shown here is derived from an EMBL/GenBank/DDBJ whole genome shotgun (WGS) entry which is preliminary data.</text>
</comment>